<dbReference type="STRING" id="395494.Galf_0234"/>
<name>D9SJ03_GALCS</name>
<dbReference type="RefSeq" id="WP_013292222.1">
    <property type="nucleotide sequence ID" value="NC_014394.1"/>
</dbReference>
<dbReference type="OrthoDB" id="9790247at2"/>
<dbReference type="AlphaFoldDB" id="D9SJ03"/>
<proteinExistence type="predicted"/>
<dbReference type="EMBL" id="CP002159">
    <property type="protein sequence ID" value="ADL54279.1"/>
    <property type="molecule type" value="Genomic_DNA"/>
</dbReference>
<accession>D9SJ03</accession>
<dbReference type="KEGG" id="gca:Galf_0234"/>
<dbReference type="Proteomes" id="UP000001235">
    <property type="component" value="Chromosome"/>
</dbReference>
<keyword evidence="4" id="KW-1185">Reference proteome</keyword>
<dbReference type="InterPro" id="IPR046524">
    <property type="entry name" value="DUF6701"/>
</dbReference>
<feature type="signal peptide" evidence="1">
    <location>
        <begin position="1"/>
        <end position="23"/>
    </location>
</feature>
<organism evidence="3 4">
    <name type="scientific">Gallionella capsiferriformans (strain ES-2)</name>
    <name type="common">Gallionella ferruginea capsiferriformans (strain ES-2)</name>
    <dbReference type="NCBI Taxonomy" id="395494"/>
    <lineage>
        <taxon>Bacteria</taxon>
        <taxon>Pseudomonadati</taxon>
        <taxon>Pseudomonadota</taxon>
        <taxon>Betaproteobacteria</taxon>
        <taxon>Nitrosomonadales</taxon>
        <taxon>Gallionellaceae</taxon>
        <taxon>Gallionella</taxon>
    </lineage>
</organism>
<protein>
    <recommendedName>
        <fullName evidence="2">DUF6701 domain-containing protein</fullName>
    </recommendedName>
</protein>
<dbReference type="HOGENOM" id="CLU_269697_0_0_4"/>
<evidence type="ECO:0000313" key="4">
    <source>
        <dbReference type="Proteomes" id="UP000001235"/>
    </source>
</evidence>
<sequence length="1211" mass="123111">MNHLNKRVLWILAGLMFSTVVQAATCTSRANGRWGSSGTWNCGKVPASTDTIVLAAPFTVTLDARYTSSSLTVNAGAILADAGNTLTLTGALTNNGTISGDGNMDVTGAAAVISGSGTYSGTRLYTSGSAPQIAAGAVLNFSGSSRLYAGRNDAGKTVAASVLTINGTINSTIDAANTTFLRIYADSTVIGATGVINAGVSAADFSSKTAKVTNNGSVSLKSIKQKSATNAWTQGANSSLTVTATSTVGVLSASATGNTVTYTSPAVPISPLNKTYYNLAGTGVACPHGFTVTGSNPCVTKAGAGFVISSPTSCTNLTGVGTRAWTNPGNAQAADTVHSIAGNVVKNTTTNYLKCTGFDFAAIPVGAAISGITVYVTRKTDGGTIRDAFVYLVKAGTLSTTLNGATTTNYTKADVAEMHGGMTSLWGTTWTDSDFKLSTFGVAFAAKNTSTKSNTNRSVSVDFIQVRVDYAATGVDHVAISAANIGSTCTLSNVTITPHTAAHGAPTGGGGAIKLSTSSGKGDWSIVSGTGSLSNGTGNDGRATYTYAAGETSATLGLMHTSSGSITLGVSDNATGASLTANTMAAELSNTILFAGGGFTVANAAGIAVSNMDQVAGATSPVYYLKATSASCGNAFNNVAKSVDIAFECLDPTTCQSPAVTINAYNAAGTAVTSSTVLSTGLQNGSDPATANTYKAVSLNFNANSLAPFTLNYPDVGRITLYLRYTPSSIISESIPFVVKPAGFVLSNIKRVRDNFANPGAADATGAGFVKSGEAFSVRVTAVNAQGGATPNYGHEVTPEHVKLSNALVSPAGGHNIAITCADPASVTACDMTGVQFPTFGAFTGGVAVGNNFAWDEVGVITVTPHVGDSDYLGVGEVVGTTSGNIGRFTLAKFALQNPLLDNRTDICDAGLLISDEVTPCPAYTYMGEQMDASFILVPTSLHGVPSQNYQNSTTAANNYAKLDPTIFANLNLAAIDLTTPSYLTSRISNAGMPVVSCGTTPCFSQPGGAGSQAQAEITVPFTISRGASADGVYDAVDIGIAPLDSDGAAVESDIGTVCNNPAVADCYDLDTDAVAGNDHALLGQAAFRYGRSRIVNAYGSELLALSLPVFIEYWDGTAYVTSVDDHITALTLALSNYQLNLNAAKTTLTNPVISNGQGVVGLSAPGMGGNGSVDIDLASPAYLPLPGRARATFGVYGGNPVFIYRGRRGR</sequence>
<dbReference type="eggNOG" id="COG3420">
    <property type="taxonomic scope" value="Bacteria"/>
</dbReference>
<evidence type="ECO:0000259" key="2">
    <source>
        <dbReference type="Pfam" id="PF20419"/>
    </source>
</evidence>
<feature type="domain" description="DUF6701" evidence="2">
    <location>
        <begin position="591"/>
        <end position="1207"/>
    </location>
</feature>
<dbReference type="Pfam" id="PF20419">
    <property type="entry name" value="DUF6701"/>
    <property type="match status" value="1"/>
</dbReference>
<gene>
    <name evidence="3" type="ordered locus">Galf_0234</name>
</gene>
<keyword evidence="1" id="KW-0732">Signal</keyword>
<reference evidence="3 4" key="1">
    <citation type="submission" date="2010-08" db="EMBL/GenBank/DDBJ databases">
        <title>Complete sequence of Gallionella capsiferriformans ES-2.</title>
        <authorList>
            <consortium name="US DOE Joint Genome Institute"/>
            <person name="Lucas S."/>
            <person name="Copeland A."/>
            <person name="Lapidus A."/>
            <person name="Cheng J.-F."/>
            <person name="Bruce D."/>
            <person name="Goodwin L."/>
            <person name="Pitluck S."/>
            <person name="Chertkov O."/>
            <person name="Davenport K.W."/>
            <person name="Detter J.C."/>
            <person name="Han C."/>
            <person name="Tapia R."/>
            <person name="Land M."/>
            <person name="Hauser L."/>
            <person name="Chang Y.-J."/>
            <person name="Jeffries C."/>
            <person name="Kyrpides N."/>
            <person name="Ivanova N."/>
            <person name="Mikhailova N."/>
            <person name="Shelobolina E.S."/>
            <person name="Picardal F."/>
            <person name="Roden E."/>
            <person name="Emerson D."/>
            <person name="Woyke T."/>
        </authorList>
    </citation>
    <scope>NUCLEOTIDE SEQUENCE [LARGE SCALE GENOMIC DNA]</scope>
    <source>
        <strain evidence="3 4">ES-2</strain>
    </source>
</reference>
<evidence type="ECO:0000313" key="3">
    <source>
        <dbReference type="EMBL" id="ADL54279.1"/>
    </source>
</evidence>
<evidence type="ECO:0000256" key="1">
    <source>
        <dbReference type="SAM" id="SignalP"/>
    </source>
</evidence>
<feature type="chain" id="PRO_5003128119" description="DUF6701 domain-containing protein" evidence="1">
    <location>
        <begin position="24"/>
        <end position="1211"/>
    </location>
</feature>